<dbReference type="PANTHER" id="PTHR21310">
    <property type="entry name" value="AMINOGLYCOSIDE PHOSPHOTRANSFERASE-RELATED-RELATED"/>
    <property type="match status" value="1"/>
</dbReference>
<protein>
    <submittedName>
        <fullName evidence="2">Aminoglycoside resistance protein</fullName>
    </submittedName>
</protein>
<dbReference type="InterPro" id="IPR051678">
    <property type="entry name" value="AGP_Transferase"/>
</dbReference>
<sequence length="285" mass="32505">MDLDALRSILTDSFPELSGSEFITHTAGWDCVAVDVDGRLIFKFPRHELAEKALIVEARLLTAIRPAVSMPVPDLTLFSGPPRFSRHVKLKGEHLLTQHYQQLPSEARQRLASDMALFYAELHSIDARHMEALGAGPLRPWLHPDDILRRVWPILPLASRRYADKAIDDWQQLPSDPYGVTYGFFDGHGWNMAFDHKEKRLNGIYDFADSGFGPLHQEFIYTNWIEPDLTARIVAEYEALTGRDLDRQRIDLLTGVLRLSELAEAIDDAVHFAEKMKAVMDWSSR</sequence>
<name>A0A1B2EXI9_9HYPH</name>
<proteinExistence type="predicted"/>
<dbReference type="SUPFAM" id="SSF56112">
    <property type="entry name" value="Protein kinase-like (PK-like)"/>
    <property type="match status" value="1"/>
</dbReference>
<dbReference type="OrthoDB" id="1550312at2"/>
<geneLocation type="plasmid" evidence="2">
    <name>unnamed2</name>
</geneLocation>
<feature type="domain" description="Aminoglycoside phosphotransferase" evidence="1">
    <location>
        <begin position="35"/>
        <end position="247"/>
    </location>
</feature>
<dbReference type="Pfam" id="PF01636">
    <property type="entry name" value="APH"/>
    <property type="match status" value="1"/>
</dbReference>
<evidence type="ECO:0000259" key="1">
    <source>
        <dbReference type="Pfam" id="PF01636"/>
    </source>
</evidence>
<dbReference type="AlphaFoldDB" id="A0A1B2EXI9"/>
<dbReference type="PANTHER" id="PTHR21310:SF15">
    <property type="entry name" value="AMINOGLYCOSIDE PHOSPHOTRANSFERASE DOMAIN-CONTAINING PROTEIN"/>
    <property type="match status" value="1"/>
</dbReference>
<accession>A0A1B2EXI9</accession>
<dbReference type="Gene3D" id="3.30.200.20">
    <property type="entry name" value="Phosphorylase Kinase, domain 1"/>
    <property type="match status" value="1"/>
</dbReference>
<keyword evidence="2" id="KW-0614">Plasmid</keyword>
<dbReference type="InterPro" id="IPR011009">
    <property type="entry name" value="Kinase-like_dom_sf"/>
</dbReference>
<organism evidence="2">
    <name type="scientific">Microvirga ossetica</name>
    <dbReference type="NCBI Taxonomy" id="1882682"/>
    <lineage>
        <taxon>Bacteria</taxon>
        <taxon>Pseudomonadati</taxon>
        <taxon>Pseudomonadota</taxon>
        <taxon>Alphaproteobacteria</taxon>
        <taxon>Hyphomicrobiales</taxon>
        <taxon>Methylobacteriaceae</taxon>
        <taxon>Microvirga</taxon>
    </lineage>
</organism>
<dbReference type="KEGG" id="moc:BB934_41730"/>
<dbReference type="EMBL" id="CP016619">
    <property type="protein sequence ID" value="ANY84681.1"/>
    <property type="molecule type" value="Genomic_DNA"/>
</dbReference>
<dbReference type="InterPro" id="IPR002575">
    <property type="entry name" value="Aminoglycoside_PTrfase"/>
</dbReference>
<dbReference type="Gene3D" id="3.90.1200.10">
    <property type="match status" value="1"/>
</dbReference>
<gene>
    <name evidence="2" type="ORF">BB934_41730</name>
</gene>
<evidence type="ECO:0000313" key="2">
    <source>
        <dbReference type="EMBL" id="ANY84681.1"/>
    </source>
</evidence>
<dbReference type="RefSeq" id="WP_099515546.1">
    <property type="nucleotide sequence ID" value="NZ_CP016619.1"/>
</dbReference>
<reference evidence="2" key="1">
    <citation type="submission" date="2016-07" db="EMBL/GenBank/DDBJ databases">
        <title>Microvirga ossetica sp. nov. a new species of rhizobia isolated from root nodules of the legume species Vicia alpestris Steven originated from North Ossetia region in the Caucasus.</title>
        <authorList>
            <person name="Safronova V.I."/>
            <person name="Kuznetsova I.G."/>
            <person name="Sazanova A.L."/>
            <person name="Belimov A."/>
            <person name="Andronov E."/>
            <person name="Osledkin Y.S."/>
            <person name="Onishchuk O.P."/>
            <person name="Kurchak O.N."/>
            <person name="Shaposhnikov A.I."/>
            <person name="Willems A."/>
            <person name="Tikhonovich I.A."/>
        </authorList>
    </citation>
    <scope>NUCLEOTIDE SEQUENCE [LARGE SCALE GENOMIC DNA]</scope>
    <source>
        <strain evidence="2">V5/3M</strain>
        <plasmid evidence="2">unnamed2</plasmid>
    </source>
</reference>